<comment type="subcellular location">
    <subcellularLocation>
        <location evidence="1">Membrane</location>
        <topology evidence="1">Multi-pass membrane protein</topology>
    </subcellularLocation>
</comment>
<dbReference type="SUPFAM" id="SSF55729">
    <property type="entry name" value="Acyl-CoA N-acyltransferases (Nat)"/>
    <property type="match status" value="1"/>
</dbReference>
<gene>
    <name evidence="8" type="ORF">AK812_SmicGene22233</name>
</gene>
<reference evidence="8 9" key="1">
    <citation type="submission" date="2016-02" db="EMBL/GenBank/DDBJ databases">
        <title>Genome analysis of coral dinoflagellate symbionts highlights evolutionary adaptations to a symbiotic lifestyle.</title>
        <authorList>
            <person name="Aranda M."/>
            <person name="Li Y."/>
            <person name="Liew Y.J."/>
            <person name="Baumgarten S."/>
            <person name="Simakov O."/>
            <person name="Wilson M."/>
            <person name="Piel J."/>
            <person name="Ashoor H."/>
            <person name="Bougouffa S."/>
            <person name="Bajic V.B."/>
            <person name="Ryu T."/>
            <person name="Ravasi T."/>
            <person name="Bayer T."/>
            <person name="Micklem G."/>
            <person name="Kim H."/>
            <person name="Bhak J."/>
            <person name="Lajeunesse T.C."/>
            <person name="Voolstra C.R."/>
        </authorList>
    </citation>
    <scope>NUCLEOTIDE SEQUENCE [LARGE SCALE GENOMIC DNA]</scope>
    <source>
        <strain evidence="8 9">CCMP2467</strain>
    </source>
</reference>
<protein>
    <submittedName>
        <fullName evidence="8">Protein TAPT1-like</fullName>
    </submittedName>
</protein>
<dbReference type="Pfam" id="PF05346">
    <property type="entry name" value="DUF747"/>
    <property type="match status" value="1"/>
</dbReference>
<dbReference type="GO" id="GO:0005789">
    <property type="term" value="C:endoplasmic reticulum membrane"/>
    <property type="evidence" value="ECO:0007669"/>
    <property type="project" value="TreeGrafter"/>
</dbReference>
<dbReference type="InterPro" id="IPR016181">
    <property type="entry name" value="Acyl_CoA_acyltransferase"/>
</dbReference>
<evidence type="ECO:0000256" key="2">
    <source>
        <dbReference type="ARBA" id="ARBA00008803"/>
    </source>
</evidence>
<keyword evidence="9" id="KW-1185">Reference proteome</keyword>
<keyword evidence="5" id="KW-0472">Membrane</keyword>
<feature type="region of interest" description="Disordered" evidence="6">
    <location>
        <begin position="561"/>
        <end position="580"/>
    </location>
</feature>
<evidence type="ECO:0000259" key="7">
    <source>
        <dbReference type="PROSITE" id="PS51186"/>
    </source>
</evidence>
<dbReference type="InterPro" id="IPR000182">
    <property type="entry name" value="GNAT_dom"/>
</dbReference>
<evidence type="ECO:0000256" key="5">
    <source>
        <dbReference type="ARBA" id="ARBA00023136"/>
    </source>
</evidence>
<dbReference type="PROSITE" id="PS51186">
    <property type="entry name" value="GNAT"/>
    <property type="match status" value="1"/>
</dbReference>
<organism evidence="8 9">
    <name type="scientific">Symbiodinium microadriaticum</name>
    <name type="common">Dinoflagellate</name>
    <name type="synonym">Zooxanthella microadriatica</name>
    <dbReference type="NCBI Taxonomy" id="2951"/>
    <lineage>
        <taxon>Eukaryota</taxon>
        <taxon>Sar</taxon>
        <taxon>Alveolata</taxon>
        <taxon>Dinophyceae</taxon>
        <taxon>Suessiales</taxon>
        <taxon>Symbiodiniaceae</taxon>
        <taxon>Symbiodinium</taxon>
    </lineage>
</organism>
<comment type="caution">
    <text evidence="8">The sequence shown here is derived from an EMBL/GenBank/DDBJ whole genome shotgun (WGS) entry which is preliminary data.</text>
</comment>
<dbReference type="Pfam" id="PF13508">
    <property type="entry name" value="Acetyltransf_7"/>
    <property type="match status" value="1"/>
</dbReference>
<evidence type="ECO:0000256" key="1">
    <source>
        <dbReference type="ARBA" id="ARBA00004141"/>
    </source>
</evidence>
<comment type="similarity">
    <text evidence="2">Belongs to the TAPT1 family.</text>
</comment>
<accession>A0A1Q9DKC0</accession>
<dbReference type="AlphaFoldDB" id="A0A1Q9DKC0"/>
<evidence type="ECO:0000256" key="6">
    <source>
        <dbReference type="SAM" id="MobiDB-lite"/>
    </source>
</evidence>
<keyword evidence="3" id="KW-0812">Transmembrane</keyword>
<keyword evidence="4" id="KW-1133">Transmembrane helix</keyword>
<dbReference type="InterPro" id="IPR008010">
    <property type="entry name" value="Tatp1"/>
</dbReference>
<dbReference type="PANTHER" id="PTHR13317:SF4">
    <property type="entry name" value="TRANSMEMBRANE ANTERIOR POSTERIOR TRANSFORMATION PROTEIN 1 HOMOLOG"/>
    <property type="match status" value="1"/>
</dbReference>
<dbReference type="GO" id="GO:0016747">
    <property type="term" value="F:acyltransferase activity, transferring groups other than amino-acyl groups"/>
    <property type="evidence" value="ECO:0007669"/>
    <property type="project" value="InterPro"/>
</dbReference>
<dbReference type="EMBL" id="LSRX01000496">
    <property type="protein sequence ID" value="OLP95616.1"/>
    <property type="molecule type" value="Genomic_DNA"/>
</dbReference>
<evidence type="ECO:0000256" key="4">
    <source>
        <dbReference type="ARBA" id="ARBA00022989"/>
    </source>
</evidence>
<evidence type="ECO:0000256" key="3">
    <source>
        <dbReference type="ARBA" id="ARBA00022692"/>
    </source>
</evidence>
<feature type="domain" description="N-acetyltransferase" evidence="7">
    <location>
        <begin position="1004"/>
        <end position="1156"/>
    </location>
</feature>
<dbReference type="Proteomes" id="UP000186817">
    <property type="component" value="Unassembled WGS sequence"/>
</dbReference>
<sequence>MRFLRTEVDDAMGAKDSRLQPFCPLYLSINSNFVLPTADDLAGFASTPLGRSAREALDGDLPGSQTDSSPRTDYDNKWQFAARLQGAAALCPSQSSAGGGEGTETIGDTKLLLLGFLLCLDILLHELSFTPLQEMFERWCRSVGVDLFDLLLASIRHPWYSLLSKYGATLLYCSLHEQALVLHTFCTAKYRDARRISGSLPESNCASWGNGALQNEVTNNFAEIKSTVFKRYEEKSLFPIIASDIVERFYVMLDIIFVIARLLLLLVVLEIGTDWIKFCLITKFSEMQAKTFEVYWEVLLADILLCRCGNLRNSQVVGSGEDLLLKDESDTGLEETGIFLVGFAARRRSRIPRGRGWLILLLRAALLHEHRCVALLHRCLCLSSSYRLVASSDLLAFGPYLGFDIVTSPVQLASAREASLFFCHHGLHVCVDTKCPSLFTLAALPSRADSAGTAEPAEADRMAAAVMCPGTVWSEMRSIPRQERQFLLQLQALLKQLDPSARRRVITERLTQAQRLALERYMLTAQKCRATRLACNARKKVLKASNRGRARKLRFARRAFNEDNPRDAAGESSHPELPPNGRKACVHLGRGFYAHCKLDASAQEISFGSLDAADADAGAGGVHRVSGLKLTLESRVATLGPGGQIALQLLLGQLALKSGKVQRHEALDVCRLGDDLLAEEASKEPSEYFLAAAKELNERRPQVVVLELDGCPSWEQASTQLLEALRGFHGAVVIATEEETDLVKSMCPICWRDSAGWLWQDSTLCSEKTGSLAVSKLLRDVAHAVVGTGVPKWQASAWLVASRRQPPCNFRSTHCLRPTKAKCLFERRQPALEQAVGLGGIVTQHSVSENVVEAMFLRPQLLFTRSSCFRRPSLQLKDAATPSAPAVDNEFALARRIGACRNNVSYLARAMLSKLRESMSKEFEKLAKDEDQGRPYEKGIDEDDIQAEPAHRLQLDLMLTRVMVSLPMTDVMQVRLEDTGCLRRTGSGAKANNPVKEPLKQDLIVLDDVQPEDADEEVTAMLQEVRTLSKEAFFGEDSVQKAEDRGWTLSLLVDAESEPKRFCGFICYHLSTKSAEFHVARIAVIARSRGKGYGKHFMQWMLRKCALLPRTQCAWISLSALDEAVSFYEHFGFTDMTCDDIDDDEHIQTWMELKNISVAPDEPELAVHKHQWLQLNKGCC</sequence>
<proteinExistence type="inferred from homology"/>
<dbReference type="OrthoDB" id="437593at2759"/>
<name>A0A1Q9DKC0_SYMMI</name>
<dbReference type="Gene3D" id="3.40.630.30">
    <property type="match status" value="1"/>
</dbReference>
<evidence type="ECO:0000313" key="8">
    <source>
        <dbReference type="EMBL" id="OLP95616.1"/>
    </source>
</evidence>
<evidence type="ECO:0000313" key="9">
    <source>
        <dbReference type="Proteomes" id="UP000186817"/>
    </source>
</evidence>
<dbReference type="PANTHER" id="PTHR13317">
    <property type="entry name" value="TRANSMEMBRANE ANTERIOR POSTERIOR TRANSFORMATION PROTEIN 1 HOMOLOG"/>
    <property type="match status" value="1"/>
</dbReference>